<keyword evidence="9" id="KW-1185">Reference proteome</keyword>
<protein>
    <submittedName>
        <fullName evidence="8">Cobalt transport protein</fullName>
    </submittedName>
</protein>
<dbReference type="InterPro" id="IPR051611">
    <property type="entry name" value="ECF_transporter_component"/>
</dbReference>
<name>A0A1G7GA56_9RHOB</name>
<evidence type="ECO:0000313" key="8">
    <source>
        <dbReference type="EMBL" id="SDE84909.1"/>
    </source>
</evidence>
<dbReference type="AlphaFoldDB" id="A0A1G7GA56"/>
<dbReference type="Pfam" id="PF02361">
    <property type="entry name" value="CbiQ"/>
    <property type="match status" value="1"/>
</dbReference>
<keyword evidence="4 7" id="KW-0812">Transmembrane</keyword>
<comment type="subcellular location">
    <subcellularLocation>
        <location evidence="1">Membrane</location>
        <topology evidence="1">Multi-pass membrane protein</topology>
    </subcellularLocation>
</comment>
<sequence>MAVARPNGTDHALLYVPGRSFLHRLNPLTKLTLVLWCAVAAFALPPQGTIPLALLAIAVGIFAGAGKVFARRLIFTLTPLSLALFVVHGMLVDHEGARAAFLGLDLSHDGLAYMVRILGRIAALLSGSLLFVCTTHPARLLKALDSHNFPPGMAYVI</sequence>
<evidence type="ECO:0000256" key="7">
    <source>
        <dbReference type="SAM" id="Phobius"/>
    </source>
</evidence>
<keyword evidence="3" id="KW-1003">Cell membrane</keyword>
<organism evidence="8 9">
    <name type="scientific">Salipiger thiooxidans</name>
    <dbReference type="NCBI Taxonomy" id="282683"/>
    <lineage>
        <taxon>Bacteria</taxon>
        <taxon>Pseudomonadati</taxon>
        <taxon>Pseudomonadota</taxon>
        <taxon>Alphaproteobacteria</taxon>
        <taxon>Rhodobacterales</taxon>
        <taxon>Roseobacteraceae</taxon>
        <taxon>Salipiger</taxon>
    </lineage>
</organism>
<evidence type="ECO:0000256" key="4">
    <source>
        <dbReference type="ARBA" id="ARBA00022692"/>
    </source>
</evidence>
<dbReference type="Proteomes" id="UP000198994">
    <property type="component" value="Unassembled WGS sequence"/>
</dbReference>
<dbReference type="OrthoDB" id="5431428at2"/>
<feature type="transmembrane region" description="Helical" evidence="7">
    <location>
        <begin position="50"/>
        <end position="66"/>
    </location>
</feature>
<dbReference type="InterPro" id="IPR003339">
    <property type="entry name" value="ABC/ECF_trnsptr_transmembrane"/>
</dbReference>
<reference evidence="9" key="1">
    <citation type="submission" date="2016-10" db="EMBL/GenBank/DDBJ databases">
        <authorList>
            <person name="Varghese N."/>
            <person name="Submissions S."/>
        </authorList>
    </citation>
    <scope>NUCLEOTIDE SEQUENCE [LARGE SCALE GENOMIC DNA]</scope>
    <source>
        <strain evidence="9">DSM 10146</strain>
    </source>
</reference>
<dbReference type="PANTHER" id="PTHR34857:SF2">
    <property type="entry name" value="SLL0384 PROTEIN"/>
    <property type="match status" value="1"/>
</dbReference>
<keyword evidence="6 7" id="KW-0472">Membrane</keyword>
<evidence type="ECO:0000256" key="1">
    <source>
        <dbReference type="ARBA" id="ARBA00004141"/>
    </source>
</evidence>
<keyword evidence="5 7" id="KW-1133">Transmembrane helix</keyword>
<dbReference type="PANTHER" id="PTHR34857">
    <property type="entry name" value="SLL0384 PROTEIN"/>
    <property type="match status" value="1"/>
</dbReference>
<feature type="transmembrane region" description="Helical" evidence="7">
    <location>
        <begin position="111"/>
        <end position="132"/>
    </location>
</feature>
<evidence type="ECO:0000256" key="3">
    <source>
        <dbReference type="ARBA" id="ARBA00022475"/>
    </source>
</evidence>
<accession>A0A1G7GA56</accession>
<dbReference type="RefSeq" id="WP_089960203.1">
    <property type="nucleotide sequence ID" value="NZ_FNAV01000008.1"/>
</dbReference>
<comment type="similarity">
    <text evidence="2">Belongs to the CbiQ family.</text>
</comment>
<dbReference type="GO" id="GO:0005886">
    <property type="term" value="C:plasma membrane"/>
    <property type="evidence" value="ECO:0007669"/>
    <property type="project" value="UniProtKB-ARBA"/>
</dbReference>
<evidence type="ECO:0000256" key="5">
    <source>
        <dbReference type="ARBA" id="ARBA00022989"/>
    </source>
</evidence>
<evidence type="ECO:0000256" key="2">
    <source>
        <dbReference type="ARBA" id="ARBA00008564"/>
    </source>
</evidence>
<dbReference type="STRING" id="282683.SAMN04488105_108233"/>
<dbReference type="CDD" id="cd16914">
    <property type="entry name" value="EcfT"/>
    <property type="match status" value="1"/>
</dbReference>
<dbReference type="EMBL" id="FNAV01000008">
    <property type="protein sequence ID" value="SDE84909.1"/>
    <property type="molecule type" value="Genomic_DNA"/>
</dbReference>
<feature type="transmembrane region" description="Helical" evidence="7">
    <location>
        <begin position="28"/>
        <end position="44"/>
    </location>
</feature>
<evidence type="ECO:0000313" key="9">
    <source>
        <dbReference type="Proteomes" id="UP000198994"/>
    </source>
</evidence>
<evidence type="ECO:0000256" key="6">
    <source>
        <dbReference type="ARBA" id="ARBA00023136"/>
    </source>
</evidence>
<gene>
    <name evidence="8" type="ORF">SAMN04488105_108233</name>
</gene>
<proteinExistence type="inferred from homology"/>
<feature type="transmembrane region" description="Helical" evidence="7">
    <location>
        <begin position="73"/>
        <end position="91"/>
    </location>
</feature>